<dbReference type="HOGENOM" id="CLU_1875804_0_0_1"/>
<dbReference type="Proteomes" id="UP000002668">
    <property type="component" value="Genome"/>
</dbReference>
<protein>
    <submittedName>
        <fullName evidence="1">Uncharacterized protein</fullName>
    </submittedName>
</protein>
<evidence type="ECO:0000313" key="1">
    <source>
        <dbReference type="EMBL" id="CBX90525.1"/>
    </source>
</evidence>
<keyword evidence="2" id="KW-1185">Reference proteome</keyword>
<organism evidence="1 2">
    <name type="scientific">Leptosphaeria maculans (strain JN3 / isolate v23.1.3 / race Av1-4-5-6-7-8)</name>
    <name type="common">Blackleg fungus</name>
    <name type="synonym">Phoma lingam</name>
    <dbReference type="NCBI Taxonomy" id="985895"/>
    <lineage>
        <taxon>Eukaryota</taxon>
        <taxon>Fungi</taxon>
        <taxon>Dikarya</taxon>
        <taxon>Ascomycota</taxon>
        <taxon>Pezizomycotina</taxon>
        <taxon>Dothideomycetes</taxon>
        <taxon>Pleosporomycetidae</taxon>
        <taxon>Pleosporales</taxon>
        <taxon>Pleosporineae</taxon>
        <taxon>Leptosphaeriaceae</taxon>
        <taxon>Plenodomus</taxon>
        <taxon>Plenodomus lingam/Leptosphaeria maculans species complex</taxon>
    </lineage>
</organism>
<dbReference type="AlphaFoldDB" id="E4ZGV5"/>
<proteinExistence type="predicted"/>
<gene>
    <name evidence="1" type="ORF">LEMA_P066510.1</name>
</gene>
<dbReference type="VEuPathDB" id="FungiDB:LEMA_P066510.1"/>
<dbReference type="EMBL" id="FP929064">
    <property type="protein sequence ID" value="CBX90525.1"/>
    <property type="molecule type" value="Genomic_DNA"/>
</dbReference>
<dbReference type="InParanoid" id="E4ZGV5"/>
<accession>E4ZGV5</accession>
<name>E4ZGV5_LEPMJ</name>
<evidence type="ECO:0000313" key="2">
    <source>
        <dbReference type="Proteomes" id="UP000002668"/>
    </source>
</evidence>
<reference evidence="2" key="1">
    <citation type="journal article" date="2011" name="Nat. Commun.">
        <title>Effector diversification within compartments of the Leptosphaeria maculans genome affected by Repeat-Induced Point mutations.</title>
        <authorList>
            <person name="Rouxel T."/>
            <person name="Grandaubert J."/>
            <person name="Hane J.K."/>
            <person name="Hoede C."/>
            <person name="van de Wouw A.P."/>
            <person name="Couloux A."/>
            <person name="Dominguez V."/>
            <person name="Anthouard V."/>
            <person name="Bally P."/>
            <person name="Bourras S."/>
            <person name="Cozijnsen A.J."/>
            <person name="Ciuffetti L.M."/>
            <person name="Degrave A."/>
            <person name="Dilmaghani A."/>
            <person name="Duret L."/>
            <person name="Fudal I."/>
            <person name="Goodwin S.B."/>
            <person name="Gout L."/>
            <person name="Glaser N."/>
            <person name="Linglin J."/>
            <person name="Kema G.H.J."/>
            <person name="Lapalu N."/>
            <person name="Lawrence C.B."/>
            <person name="May K."/>
            <person name="Meyer M."/>
            <person name="Ollivier B."/>
            <person name="Poulain J."/>
            <person name="Schoch C.L."/>
            <person name="Simon A."/>
            <person name="Spatafora J.W."/>
            <person name="Stachowiak A."/>
            <person name="Turgeon B.G."/>
            <person name="Tyler B.M."/>
            <person name="Vincent D."/>
            <person name="Weissenbach J."/>
            <person name="Amselem J."/>
            <person name="Quesneville H."/>
            <person name="Oliver R.P."/>
            <person name="Wincker P."/>
            <person name="Balesdent M.-H."/>
            <person name="Howlett B.J."/>
        </authorList>
    </citation>
    <scope>NUCLEOTIDE SEQUENCE [LARGE SCALE GENOMIC DNA]</scope>
    <source>
        <strain evidence="2">JN3 / isolate v23.1.3 / race Av1-4-5-6-7-8</strain>
    </source>
</reference>
<sequence>MGRPPQGAHIICPCVLQAACCCSRHDCWQKEELPVAGSLISLSNYDGSSAPAVHSPSVRRLVVQGDSSTRTQLPSPSCRHASAQLPLPSSALSQVSSVAHQCWPTLPPTPTRQSVVAEHCSDSYEAGLGQGTTMAI</sequence>